<dbReference type="AlphaFoldDB" id="A0A2N0B344"/>
<protein>
    <submittedName>
        <fullName evidence="2">Uncharacterized protein</fullName>
    </submittedName>
</protein>
<organism evidence="2">
    <name type="scientific">Leptospira ellisii</name>
    <dbReference type="NCBI Taxonomy" id="2023197"/>
    <lineage>
        <taxon>Bacteria</taxon>
        <taxon>Pseudomonadati</taxon>
        <taxon>Spirochaetota</taxon>
        <taxon>Spirochaetia</taxon>
        <taxon>Leptospirales</taxon>
        <taxon>Leptospiraceae</taxon>
        <taxon>Leptospira</taxon>
    </lineage>
</organism>
<gene>
    <name evidence="1" type="ORF">CH379_016000</name>
    <name evidence="2" type="ORF">CH379_21450</name>
</gene>
<reference evidence="1" key="3">
    <citation type="submission" date="2023-10" db="EMBL/GenBank/DDBJ databases">
        <authorList>
            <person name="Picardeau M."/>
            <person name="Thibeaux R."/>
        </authorList>
    </citation>
    <scope>NUCLEOTIDE SEQUENCE</scope>
    <source>
        <strain evidence="1">ATI7-C-A5</strain>
    </source>
</reference>
<proteinExistence type="predicted"/>
<reference evidence="2" key="1">
    <citation type="submission" date="2017-07" db="EMBL/GenBank/DDBJ databases">
        <title>Leptospira spp. isolated from tropical soils.</title>
        <authorList>
            <person name="Thibeaux R."/>
            <person name="Iraola G."/>
            <person name="Ferres I."/>
            <person name="Bierque E."/>
            <person name="Girault D."/>
            <person name="Soupe-Gilbert M.-E."/>
            <person name="Picardeau M."/>
            <person name="Goarant C."/>
        </authorList>
    </citation>
    <scope>NUCLEOTIDE SEQUENCE [LARGE SCALE GENOMIC DNA]</scope>
    <source>
        <strain evidence="2">ATI7-C-A5</strain>
    </source>
</reference>
<sequence>MKINKEIWWLSCLRILLFFFFFHCDSDNALTYGNRMMDAINRSTEDMEPMNDALSKEDYVLAERIRKSWEKKLKTAIEEVESIGDFKEDPSYKNACLSAMEIYENSIGTDYKRLVELRKNEKNGIEIDRTELRTLSRRIDRDLKKAAQELNAASEKFERKNFVR</sequence>
<dbReference type="EMBL" id="NPEF01000441">
    <property type="protein sequence ID" value="PJZ90943.1"/>
    <property type="molecule type" value="Genomic_DNA"/>
</dbReference>
<dbReference type="EMBL" id="NPEF02000019">
    <property type="protein sequence ID" value="MDV6237135.1"/>
    <property type="molecule type" value="Genomic_DNA"/>
</dbReference>
<accession>A0A2N0BG80</accession>
<reference evidence="1 3" key="2">
    <citation type="journal article" date="2018" name="Microb. Genom.">
        <title>Deciphering the unexplored Leptospira diversity from soils uncovers genomic evolution to virulence.</title>
        <authorList>
            <person name="Thibeaux R."/>
            <person name="Iraola G."/>
            <person name="Ferres I."/>
            <person name="Bierque E."/>
            <person name="Girault D."/>
            <person name="Soupe-Gilbert M.E."/>
            <person name="Picardeau M."/>
            <person name="Goarant C."/>
        </authorList>
    </citation>
    <scope>NUCLEOTIDE SEQUENCE [LARGE SCALE GENOMIC DNA]</scope>
    <source>
        <strain evidence="1 3">ATI7-C-A5</strain>
    </source>
</reference>
<dbReference type="Proteomes" id="UP000232122">
    <property type="component" value="Unassembled WGS sequence"/>
</dbReference>
<dbReference type="OrthoDB" id="344782at2"/>
<name>A0A2N0B344_9LEPT</name>
<comment type="caution">
    <text evidence="2">The sequence shown here is derived from an EMBL/GenBank/DDBJ whole genome shotgun (WGS) entry which is preliminary data.</text>
</comment>
<dbReference type="RefSeq" id="WP_100748288.1">
    <property type="nucleotide sequence ID" value="NZ_NPEF02000019.1"/>
</dbReference>
<accession>A0A2N0B344</accession>
<evidence type="ECO:0000313" key="2">
    <source>
        <dbReference type="EMBL" id="PJZ90943.1"/>
    </source>
</evidence>
<evidence type="ECO:0000313" key="3">
    <source>
        <dbReference type="Proteomes" id="UP000232122"/>
    </source>
</evidence>
<keyword evidence="3" id="KW-1185">Reference proteome</keyword>
<evidence type="ECO:0000313" key="1">
    <source>
        <dbReference type="EMBL" id="MDV6237135.1"/>
    </source>
</evidence>